<accession>A0A2T5VA39</accession>
<feature type="transmembrane region" description="Helical" evidence="8">
    <location>
        <begin position="311"/>
        <end position="330"/>
    </location>
</feature>
<comment type="similarity">
    <text evidence="2">Belongs to the binding-protein-dependent transport system permease family. FecCD subfamily.</text>
</comment>
<keyword evidence="6 8" id="KW-1133">Transmembrane helix</keyword>
<dbReference type="AlphaFoldDB" id="A0A2T5VA39"/>
<dbReference type="GO" id="GO:0005886">
    <property type="term" value="C:plasma membrane"/>
    <property type="evidence" value="ECO:0007669"/>
    <property type="project" value="UniProtKB-SubCell"/>
</dbReference>
<gene>
    <name evidence="9" type="ORF">C8N35_104247</name>
</gene>
<dbReference type="FunFam" id="1.10.3470.10:FF:000001">
    <property type="entry name" value="Vitamin B12 ABC transporter permease BtuC"/>
    <property type="match status" value="1"/>
</dbReference>
<evidence type="ECO:0000313" key="9">
    <source>
        <dbReference type="EMBL" id="PTW60622.1"/>
    </source>
</evidence>
<feature type="transmembrane region" description="Helical" evidence="8">
    <location>
        <begin position="239"/>
        <end position="272"/>
    </location>
</feature>
<dbReference type="GO" id="GO:0022857">
    <property type="term" value="F:transmembrane transporter activity"/>
    <property type="evidence" value="ECO:0007669"/>
    <property type="project" value="InterPro"/>
</dbReference>
<evidence type="ECO:0000256" key="8">
    <source>
        <dbReference type="SAM" id="Phobius"/>
    </source>
</evidence>
<evidence type="ECO:0000256" key="6">
    <source>
        <dbReference type="ARBA" id="ARBA00022989"/>
    </source>
</evidence>
<feature type="transmembrane region" description="Helical" evidence="8">
    <location>
        <begin position="149"/>
        <end position="168"/>
    </location>
</feature>
<dbReference type="CDD" id="cd06550">
    <property type="entry name" value="TM_ABC_iron-siderophores_like"/>
    <property type="match status" value="1"/>
</dbReference>
<dbReference type="PANTHER" id="PTHR30472:SF25">
    <property type="entry name" value="ABC TRANSPORTER PERMEASE PROTEIN MJ0876-RELATED"/>
    <property type="match status" value="1"/>
</dbReference>
<organism evidence="9 10">
    <name type="scientific">Breoghania corrubedonensis</name>
    <dbReference type="NCBI Taxonomy" id="665038"/>
    <lineage>
        <taxon>Bacteria</taxon>
        <taxon>Pseudomonadati</taxon>
        <taxon>Pseudomonadota</taxon>
        <taxon>Alphaproteobacteria</taxon>
        <taxon>Hyphomicrobiales</taxon>
        <taxon>Stappiaceae</taxon>
        <taxon>Breoghania</taxon>
    </lineage>
</organism>
<dbReference type="Gene3D" id="1.10.3470.10">
    <property type="entry name" value="ABC transporter involved in vitamin B12 uptake, BtuC"/>
    <property type="match status" value="1"/>
</dbReference>
<dbReference type="EMBL" id="QAYG01000004">
    <property type="protein sequence ID" value="PTW60622.1"/>
    <property type="molecule type" value="Genomic_DNA"/>
</dbReference>
<sequence length="337" mass="33795">MSEIAAYRLLLASLALATGILFALSLMVGPAGIAFSDSLRALVLGGGGDETREAMALVMREIRLPRALLGLGIGASLGLSGAVLQGLLRNPLAEPGLLGVSASASLGAVLAIYTGLSAAVPLGLPLAALAGAVIAVLVVQAMAGGGGTLAIILAGVAVSSFAAAMTSLTLNLSPNPFAALEIVFWMLGSLSDRSMTHVWLAGPFIVVGCVVLFRLGPALDALTIGNDGARSLGVNVARVRLFAILGTASAVGGATAVAGAIGFVGLVVPHLLRPLVGAVPSRLLPASALGGAVMVLAADVAVRLIAPDRDLKLGVLTSIVGAPFFLWLVWRARREQA</sequence>
<feature type="transmembrane region" description="Helical" evidence="8">
    <location>
        <begin position="122"/>
        <end position="142"/>
    </location>
</feature>
<dbReference type="PANTHER" id="PTHR30472">
    <property type="entry name" value="FERRIC ENTEROBACTIN TRANSPORT SYSTEM PERMEASE PROTEIN"/>
    <property type="match status" value="1"/>
</dbReference>
<feature type="transmembrane region" description="Helical" evidence="8">
    <location>
        <begin position="284"/>
        <end position="305"/>
    </location>
</feature>
<dbReference type="Proteomes" id="UP000244081">
    <property type="component" value="Unassembled WGS sequence"/>
</dbReference>
<keyword evidence="7 8" id="KW-0472">Membrane</keyword>
<dbReference type="SUPFAM" id="SSF81345">
    <property type="entry name" value="ABC transporter involved in vitamin B12 uptake, BtuC"/>
    <property type="match status" value="1"/>
</dbReference>
<dbReference type="Pfam" id="PF01032">
    <property type="entry name" value="FecCD"/>
    <property type="match status" value="1"/>
</dbReference>
<keyword evidence="3" id="KW-0813">Transport</keyword>
<dbReference type="InterPro" id="IPR000522">
    <property type="entry name" value="ABC_transptr_permease_BtuC"/>
</dbReference>
<evidence type="ECO:0000256" key="7">
    <source>
        <dbReference type="ARBA" id="ARBA00023136"/>
    </source>
</evidence>
<feature type="transmembrane region" description="Helical" evidence="8">
    <location>
        <begin position="67"/>
        <end position="84"/>
    </location>
</feature>
<name>A0A2T5VA39_9HYPH</name>
<reference evidence="9 10" key="1">
    <citation type="submission" date="2018-04" db="EMBL/GenBank/DDBJ databases">
        <title>Genomic Encyclopedia of Archaeal and Bacterial Type Strains, Phase II (KMG-II): from individual species to whole genera.</title>
        <authorList>
            <person name="Goeker M."/>
        </authorList>
    </citation>
    <scope>NUCLEOTIDE SEQUENCE [LARGE SCALE GENOMIC DNA]</scope>
    <source>
        <strain evidence="9 10">DSM 23382</strain>
    </source>
</reference>
<evidence type="ECO:0000256" key="5">
    <source>
        <dbReference type="ARBA" id="ARBA00022692"/>
    </source>
</evidence>
<evidence type="ECO:0000313" key="10">
    <source>
        <dbReference type="Proteomes" id="UP000244081"/>
    </source>
</evidence>
<proteinExistence type="inferred from homology"/>
<keyword evidence="5 8" id="KW-0812">Transmembrane</keyword>
<dbReference type="OrthoDB" id="9811975at2"/>
<evidence type="ECO:0000256" key="3">
    <source>
        <dbReference type="ARBA" id="ARBA00022448"/>
    </source>
</evidence>
<dbReference type="InterPro" id="IPR037294">
    <property type="entry name" value="ABC_BtuC-like"/>
</dbReference>
<protein>
    <submittedName>
        <fullName evidence="9">Iron complex transport system permease protein</fullName>
    </submittedName>
</protein>
<feature type="transmembrane region" description="Helical" evidence="8">
    <location>
        <begin position="96"/>
        <end position="116"/>
    </location>
</feature>
<keyword evidence="10" id="KW-1185">Reference proteome</keyword>
<keyword evidence="4" id="KW-1003">Cell membrane</keyword>
<evidence type="ECO:0000256" key="2">
    <source>
        <dbReference type="ARBA" id="ARBA00007935"/>
    </source>
</evidence>
<dbReference type="GO" id="GO:0033214">
    <property type="term" value="P:siderophore-iron import into cell"/>
    <property type="evidence" value="ECO:0007669"/>
    <property type="project" value="TreeGrafter"/>
</dbReference>
<comment type="subcellular location">
    <subcellularLocation>
        <location evidence="1">Cell membrane</location>
        <topology evidence="1">Multi-pass membrane protein</topology>
    </subcellularLocation>
</comment>
<evidence type="ECO:0000256" key="4">
    <source>
        <dbReference type="ARBA" id="ARBA00022475"/>
    </source>
</evidence>
<dbReference type="RefSeq" id="WP_107990215.1">
    <property type="nucleotide sequence ID" value="NZ_QAYG01000004.1"/>
</dbReference>
<feature type="transmembrane region" description="Helical" evidence="8">
    <location>
        <begin position="198"/>
        <end position="219"/>
    </location>
</feature>
<comment type="caution">
    <text evidence="9">The sequence shown here is derived from an EMBL/GenBank/DDBJ whole genome shotgun (WGS) entry which is preliminary data.</text>
</comment>
<evidence type="ECO:0000256" key="1">
    <source>
        <dbReference type="ARBA" id="ARBA00004651"/>
    </source>
</evidence>